<dbReference type="EMBL" id="JACHMK010000001">
    <property type="protein sequence ID" value="MBB6335040.1"/>
    <property type="molecule type" value="Genomic_DNA"/>
</dbReference>
<sequence length="394" mass="41819">MTLRIFSPEEARRTGTLKWTGITRKDGSPTIGAWVAEMDFGTSPAVAAAMKAAIDEGLLGYQPKWLASAIADATASFQAERFGWSLEPAQVRLVASVLPALEAVIRNLVPEGAPVIVPTPAYMPFLTIPVDLGHPVIEVPSLRGGAAGGRGWALDLEGIRRGLEAGAGLVILCNPWNPTGRVLSEAELRAFDAVLNGSDALVFSDEIHSPLVLDDLPFISYARVSQAAAARTVTATAASKGWNIAGLPSAQVILLDDSLAKRWDSFGQRLAFGASVIGTIGQITAYTSTDSWQSEVLDYIRLNVDAVEQALANSPIAFTRPEGTYLTWWGFEGLGLEPSPGVAMRELAGIGVNDGKDLGADYSQWARVNLATSHEVVADIIERTLALISGASLR</sequence>
<dbReference type="Proteomes" id="UP000617426">
    <property type="component" value="Unassembled WGS sequence"/>
</dbReference>
<dbReference type="SUPFAM" id="SSF53383">
    <property type="entry name" value="PLP-dependent transferases"/>
    <property type="match status" value="1"/>
</dbReference>
<evidence type="ECO:0000256" key="2">
    <source>
        <dbReference type="ARBA" id="ARBA00012224"/>
    </source>
</evidence>
<dbReference type="InterPro" id="IPR015422">
    <property type="entry name" value="PyrdxlP-dep_Trfase_small"/>
</dbReference>
<dbReference type="InterPro" id="IPR051798">
    <property type="entry name" value="Class-II_PLP-Dep_Aminotrans"/>
</dbReference>
<evidence type="ECO:0000313" key="8">
    <source>
        <dbReference type="Proteomes" id="UP000617426"/>
    </source>
</evidence>
<name>A0A923E5L9_9ACTO</name>
<dbReference type="CDD" id="cd00609">
    <property type="entry name" value="AAT_like"/>
    <property type="match status" value="1"/>
</dbReference>
<dbReference type="InterPro" id="IPR004839">
    <property type="entry name" value="Aminotransferase_I/II_large"/>
</dbReference>
<dbReference type="AlphaFoldDB" id="A0A923E5L9"/>
<evidence type="ECO:0000259" key="6">
    <source>
        <dbReference type="Pfam" id="PF00155"/>
    </source>
</evidence>
<evidence type="ECO:0000256" key="3">
    <source>
        <dbReference type="ARBA" id="ARBA00022898"/>
    </source>
</evidence>
<dbReference type="PANTHER" id="PTHR43525">
    <property type="entry name" value="PROTEIN MALY"/>
    <property type="match status" value="1"/>
</dbReference>
<evidence type="ECO:0000313" key="7">
    <source>
        <dbReference type="EMBL" id="MBB6335040.1"/>
    </source>
</evidence>
<dbReference type="Gene3D" id="3.90.1150.10">
    <property type="entry name" value="Aspartate Aminotransferase, domain 1"/>
    <property type="match status" value="1"/>
</dbReference>
<evidence type="ECO:0000256" key="4">
    <source>
        <dbReference type="ARBA" id="ARBA00023239"/>
    </source>
</evidence>
<evidence type="ECO:0000256" key="5">
    <source>
        <dbReference type="ARBA" id="ARBA00037974"/>
    </source>
</evidence>
<dbReference type="PANTHER" id="PTHR43525:SF2">
    <property type="entry name" value="CYSTATHIONINE BETA-LYASE-RELATED"/>
    <property type="match status" value="1"/>
</dbReference>
<keyword evidence="4 7" id="KW-0456">Lyase</keyword>
<comment type="cofactor">
    <cofactor evidence="1">
        <name>pyridoxal 5'-phosphate</name>
        <dbReference type="ChEBI" id="CHEBI:597326"/>
    </cofactor>
</comment>
<keyword evidence="3" id="KW-0663">Pyridoxal phosphate</keyword>
<organism evidence="7 8">
    <name type="scientific">Schaalia hyovaginalis</name>
    <dbReference type="NCBI Taxonomy" id="29316"/>
    <lineage>
        <taxon>Bacteria</taxon>
        <taxon>Bacillati</taxon>
        <taxon>Actinomycetota</taxon>
        <taxon>Actinomycetes</taxon>
        <taxon>Actinomycetales</taxon>
        <taxon>Actinomycetaceae</taxon>
        <taxon>Schaalia</taxon>
    </lineage>
</organism>
<proteinExistence type="inferred from homology"/>
<dbReference type="Pfam" id="PF00155">
    <property type="entry name" value="Aminotran_1_2"/>
    <property type="match status" value="1"/>
</dbReference>
<keyword evidence="8" id="KW-1185">Reference proteome</keyword>
<dbReference type="InterPro" id="IPR015421">
    <property type="entry name" value="PyrdxlP-dep_Trfase_major"/>
</dbReference>
<comment type="caution">
    <text evidence="7">The sequence shown here is derived from an EMBL/GenBank/DDBJ whole genome shotgun (WGS) entry which is preliminary data.</text>
</comment>
<dbReference type="InterPro" id="IPR015424">
    <property type="entry name" value="PyrdxlP-dep_Trfase"/>
</dbReference>
<protein>
    <recommendedName>
        <fullName evidence="2">cysteine-S-conjugate beta-lyase</fullName>
        <ecNumber evidence="2">4.4.1.13</ecNumber>
    </recommendedName>
</protein>
<comment type="similarity">
    <text evidence="5">Belongs to the class-II pyridoxal-phosphate-dependent aminotransferase family. MalY/PatB cystathionine beta-lyase subfamily.</text>
</comment>
<reference evidence="7" key="1">
    <citation type="submission" date="2020-08" db="EMBL/GenBank/DDBJ databases">
        <title>Sequencing the genomes of 1000 actinobacteria strains.</title>
        <authorList>
            <person name="Klenk H.-P."/>
        </authorList>
    </citation>
    <scope>NUCLEOTIDE SEQUENCE</scope>
    <source>
        <strain evidence="7">DSM 10695</strain>
    </source>
</reference>
<dbReference type="RefSeq" id="WP_184453174.1">
    <property type="nucleotide sequence ID" value="NZ_JACHMK010000001.1"/>
</dbReference>
<gene>
    <name evidence="7" type="ORF">HD592_001605</name>
</gene>
<accession>A0A923E5L9</accession>
<feature type="domain" description="Aminotransferase class I/classII large" evidence="6">
    <location>
        <begin position="37"/>
        <end position="382"/>
    </location>
</feature>
<dbReference type="GO" id="GO:0030170">
    <property type="term" value="F:pyridoxal phosphate binding"/>
    <property type="evidence" value="ECO:0007669"/>
    <property type="project" value="InterPro"/>
</dbReference>
<dbReference type="EC" id="4.4.1.13" evidence="2"/>
<dbReference type="Gene3D" id="3.40.640.10">
    <property type="entry name" value="Type I PLP-dependent aspartate aminotransferase-like (Major domain)"/>
    <property type="match status" value="1"/>
</dbReference>
<evidence type="ECO:0000256" key="1">
    <source>
        <dbReference type="ARBA" id="ARBA00001933"/>
    </source>
</evidence>
<dbReference type="GO" id="GO:0047804">
    <property type="term" value="F:cysteine-S-conjugate beta-lyase activity"/>
    <property type="evidence" value="ECO:0007669"/>
    <property type="project" value="UniProtKB-EC"/>
</dbReference>